<feature type="transmembrane region" description="Helical" evidence="1">
    <location>
        <begin position="77"/>
        <end position="96"/>
    </location>
</feature>
<feature type="transmembrane region" description="Helical" evidence="1">
    <location>
        <begin position="12"/>
        <end position="29"/>
    </location>
</feature>
<proteinExistence type="predicted"/>
<comment type="caution">
    <text evidence="2">The sequence shown here is derived from an EMBL/GenBank/DDBJ whole genome shotgun (WGS) entry which is preliminary data.</text>
</comment>
<dbReference type="OrthoDB" id="6167545at2"/>
<reference evidence="2 3" key="1">
    <citation type="submission" date="2018-01" db="EMBL/GenBank/DDBJ databases">
        <title>Halomonas endophytica sp. nov., isolated from storage liquid in the stems of Populus euphratica.</title>
        <authorList>
            <person name="Chen C."/>
        </authorList>
    </citation>
    <scope>NUCLEOTIDE SEQUENCE [LARGE SCALE GENOMIC DNA]</scope>
    <source>
        <strain evidence="2 3">MC28</strain>
    </source>
</reference>
<dbReference type="EMBL" id="PNRF01000020">
    <property type="protein sequence ID" value="PMR75329.1"/>
    <property type="molecule type" value="Genomic_DNA"/>
</dbReference>
<keyword evidence="1" id="KW-0472">Membrane</keyword>
<keyword evidence="3" id="KW-1185">Reference proteome</keyword>
<name>A0A2N7U4H5_9GAMM</name>
<organism evidence="2 3">
    <name type="scientific">Billgrantia endophytica</name>
    <dbReference type="NCBI Taxonomy" id="2033802"/>
    <lineage>
        <taxon>Bacteria</taxon>
        <taxon>Pseudomonadati</taxon>
        <taxon>Pseudomonadota</taxon>
        <taxon>Gammaproteobacteria</taxon>
        <taxon>Oceanospirillales</taxon>
        <taxon>Halomonadaceae</taxon>
        <taxon>Billgrantia</taxon>
    </lineage>
</organism>
<sequence length="97" mass="10536">MRTETPVQPAWLTLSAMLLAAMLALWLLFRPELVSGFPMAVRLPVIALGCWALGAGFSLGAGLVPDSGRLKRYLGPPLCWWLLGSFTLLVVARALWA</sequence>
<keyword evidence="1" id="KW-0812">Transmembrane</keyword>
<evidence type="ECO:0008006" key="4">
    <source>
        <dbReference type="Google" id="ProtNLM"/>
    </source>
</evidence>
<evidence type="ECO:0000313" key="3">
    <source>
        <dbReference type="Proteomes" id="UP000235803"/>
    </source>
</evidence>
<evidence type="ECO:0000256" key="1">
    <source>
        <dbReference type="SAM" id="Phobius"/>
    </source>
</evidence>
<feature type="transmembrane region" description="Helical" evidence="1">
    <location>
        <begin position="41"/>
        <end position="65"/>
    </location>
</feature>
<dbReference type="AlphaFoldDB" id="A0A2N7U4H5"/>
<dbReference type="RefSeq" id="WP_102653343.1">
    <property type="nucleotide sequence ID" value="NZ_PNRF01000020.1"/>
</dbReference>
<dbReference type="Proteomes" id="UP000235803">
    <property type="component" value="Unassembled WGS sequence"/>
</dbReference>
<gene>
    <name evidence="2" type="ORF">C1H69_10435</name>
</gene>
<keyword evidence="1" id="KW-1133">Transmembrane helix</keyword>
<protein>
    <recommendedName>
        <fullName evidence="4">Cyd operon protein YbgE</fullName>
    </recommendedName>
</protein>
<evidence type="ECO:0000313" key="2">
    <source>
        <dbReference type="EMBL" id="PMR75329.1"/>
    </source>
</evidence>
<accession>A0A2N7U4H5</accession>